<organism evidence="2 3">
    <name type="scientific">Diplogelasinospora grovesii</name>
    <dbReference type="NCBI Taxonomy" id="303347"/>
    <lineage>
        <taxon>Eukaryota</taxon>
        <taxon>Fungi</taxon>
        <taxon>Dikarya</taxon>
        <taxon>Ascomycota</taxon>
        <taxon>Pezizomycotina</taxon>
        <taxon>Sordariomycetes</taxon>
        <taxon>Sordariomycetidae</taxon>
        <taxon>Sordariales</taxon>
        <taxon>Diplogelasinosporaceae</taxon>
        <taxon>Diplogelasinospora</taxon>
    </lineage>
</organism>
<sequence length="177" mass="20220">MSSSSSLSLPTEDAPTTKETNADLTELLLSRLLSRPNDIVDITLSGPEARRLVELLEESRAREQQLAQKEEELKQFRFLTRYGDYAKSVWTDMKVPEGGSLEEAIKMHDETDLFARDFVYTSYRLGYQMDWKKALLSTETYAERNRVCHAPIEDHIASQDYDGLANLVDKDKSDPLP</sequence>
<evidence type="ECO:0000256" key="1">
    <source>
        <dbReference type="SAM" id="MobiDB-lite"/>
    </source>
</evidence>
<dbReference type="AlphaFoldDB" id="A0AAN6S3D9"/>
<proteinExistence type="predicted"/>
<reference evidence="3" key="1">
    <citation type="journal article" date="2023" name="Mol. Phylogenet. Evol.">
        <title>Genome-scale phylogeny and comparative genomics of the fungal order Sordariales.</title>
        <authorList>
            <person name="Hensen N."/>
            <person name="Bonometti L."/>
            <person name="Westerberg I."/>
            <person name="Brannstrom I.O."/>
            <person name="Guillou S."/>
            <person name="Cros-Aarteil S."/>
            <person name="Calhoun S."/>
            <person name="Haridas S."/>
            <person name="Kuo A."/>
            <person name="Mondo S."/>
            <person name="Pangilinan J."/>
            <person name="Riley R."/>
            <person name="LaButti K."/>
            <person name="Andreopoulos B."/>
            <person name="Lipzen A."/>
            <person name="Chen C."/>
            <person name="Yan M."/>
            <person name="Daum C."/>
            <person name="Ng V."/>
            <person name="Clum A."/>
            <person name="Steindorff A."/>
            <person name="Ohm R.A."/>
            <person name="Martin F."/>
            <person name="Silar P."/>
            <person name="Natvig D.O."/>
            <person name="Lalanne C."/>
            <person name="Gautier V."/>
            <person name="Ament-Velasquez S.L."/>
            <person name="Kruys A."/>
            <person name="Hutchinson M.I."/>
            <person name="Powell A.J."/>
            <person name="Barry K."/>
            <person name="Miller A.N."/>
            <person name="Grigoriev I.V."/>
            <person name="Debuchy R."/>
            <person name="Gladieux P."/>
            <person name="Hiltunen Thoren M."/>
            <person name="Johannesson H."/>
        </authorList>
    </citation>
    <scope>NUCLEOTIDE SEQUENCE [LARGE SCALE GENOMIC DNA]</scope>
    <source>
        <strain evidence="3">CBS 340.73</strain>
    </source>
</reference>
<gene>
    <name evidence="2" type="ORF">QBC46DRAFT_342924</name>
</gene>
<evidence type="ECO:0000313" key="3">
    <source>
        <dbReference type="Proteomes" id="UP001303473"/>
    </source>
</evidence>
<evidence type="ECO:0000313" key="2">
    <source>
        <dbReference type="EMBL" id="KAK3938990.1"/>
    </source>
</evidence>
<name>A0AAN6S3D9_9PEZI</name>
<dbReference type="EMBL" id="MU853818">
    <property type="protein sequence ID" value="KAK3938990.1"/>
    <property type="molecule type" value="Genomic_DNA"/>
</dbReference>
<keyword evidence="3" id="KW-1185">Reference proteome</keyword>
<feature type="region of interest" description="Disordered" evidence="1">
    <location>
        <begin position="1"/>
        <end position="22"/>
    </location>
</feature>
<protein>
    <submittedName>
        <fullName evidence="2">Uncharacterized protein</fullName>
    </submittedName>
</protein>
<comment type="caution">
    <text evidence="2">The sequence shown here is derived from an EMBL/GenBank/DDBJ whole genome shotgun (WGS) entry which is preliminary data.</text>
</comment>
<accession>A0AAN6S3D9</accession>
<dbReference type="Proteomes" id="UP001303473">
    <property type="component" value="Unassembled WGS sequence"/>
</dbReference>